<keyword evidence="3 10" id="KW-0813">Transport</keyword>
<sequence length="163" mass="17455">MIAAWWRARASRERQVLAVGGLVAVIALVWALVWHPLGRQHAELALAVEAGRAQLVQVRGAAAELGSLRAAGTRTRADREGKSLLALADATARSDGLESALRRVEPVASGSVRVSFEYAAFDDVVAWLERLARDYGIQASDFSADRVEGVGLVNARVTLQDAP</sequence>
<dbReference type="InterPro" id="IPR007690">
    <property type="entry name" value="T2SS_GspM"/>
</dbReference>
<evidence type="ECO:0000256" key="8">
    <source>
        <dbReference type="ARBA" id="ARBA00022989"/>
    </source>
</evidence>
<keyword evidence="8 11" id="KW-1133">Transmembrane helix</keyword>
<feature type="transmembrane region" description="Helical" evidence="11">
    <location>
        <begin position="16"/>
        <end position="37"/>
    </location>
</feature>
<dbReference type="EMBL" id="CP015249">
    <property type="protein sequence ID" value="ANB16858.1"/>
    <property type="molecule type" value="Genomic_DNA"/>
</dbReference>
<evidence type="ECO:0000256" key="11">
    <source>
        <dbReference type="SAM" id="Phobius"/>
    </source>
</evidence>
<evidence type="ECO:0000256" key="6">
    <source>
        <dbReference type="ARBA" id="ARBA00022692"/>
    </source>
</evidence>
<gene>
    <name evidence="12" type="ORF">I596_822</name>
</gene>
<proteinExistence type="inferred from homology"/>
<evidence type="ECO:0000256" key="5">
    <source>
        <dbReference type="ARBA" id="ARBA00022519"/>
    </source>
</evidence>
<dbReference type="PIRSF" id="PIRSF006291">
    <property type="entry name" value="GspM"/>
    <property type="match status" value="1"/>
</dbReference>
<keyword evidence="4 10" id="KW-1003">Cell membrane</keyword>
<dbReference type="GO" id="GO:0005886">
    <property type="term" value="C:plasma membrane"/>
    <property type="evidence" value="ECO:0007669"/>
    <property type="project" value="UniProtKB-SubCell"/>
</dbReference>
<evidence type="ECO:0000256" key="9">
    <source>
        <dbReference type="ARBA" id="ARBA00023136"/>
    </source>
</evidence>
<accession>A0A160DRN8</accession>
<comment type="similarity">
    <text evidence="2 10">Belongs to the GSP M family.</text>
</comment>
<dbReference type="AlphaFoldDB" id="A0A160DRN8"/>
<dbReference type="OrthoDB" id="6120808at2"/>
<keyword evidence="5 10" id="KW-0997">Cell inner membrane</keyword>
<dbReference type="SUPFAM" id="SSF103054">
    <property type="entry name" value="General secretion pathway protein M, EpsM"/>
    <property type="match status" value="1"/>
</dbReference>
<evidence type="ECO:0000256" key="4">
    <source>
        <dbReference type="ARBA" id="ARBA00022475"/>
    </source>
</evidence>
<evidence type="ECO:0000313" key="13">
    <source>
        <dbReference type="Proteomes" id="UP000076830"/>
    </source>
</evidence>
<keyword evidence="7 10" id="KW-0653">Protein transport</keyword>
<evidence type="ECO:0000313" key="12">
    <source>
        <dbReference type="EMBL" id="ANB16858.1"/>
    </source>
</evidence>
<comment type="function">
    <text evidence="10">Inner membrane component of the type II secretion system required for the energy-dependent secretion of extracellular factors such as proteases and toxins from the periplasm.</text>
</comment>
<dbReference type="GO" id="GO:0015628">
    <property type="term" value="P:protein secretion by the type II secretion system"/>
    <property type="evidence" value="ECO:0007669"/>
    <property type="project" value="InterPro"/>
</dbReference>
<evidence type="ECO:0000256" key="3">
    <source>
        <dbReference type="ARBA" id="ARBA00022448"/>
    </source>
</evidence>
<dbReference type="GO" id="GO:0015627">
    <property type="term" value="C:type II protein secretion system complex"/>
    <property type="evidence" value="ECO:0007669"/>
    <property type="project" value="InterPro"/>
</dbReference>
<organism evidence="12 13">
    <name type="scientific">Dokdonella koreensis DS-123</name>
    <dbReference type="NCBI Taxonomy" id="1300342"/>
    <lineage>
        <taxon>Bacteria</taxon>
        <taxon>Pseudomonadati</taxon>
        <taxon>Pseudomonadota</taxon>
        <taxon>Gammaproteobacteria</taxon>
        <taxon>Lysobacterales</taxon>
        <taxon>Rhodanobacteraceae</taxon>
        <taxon>Dokdonella</taxon>
    </lineage>
</organism>
<dbReference type="KEGG" id="dko:I596_822"/>
<evidence type="ECO:0000256" key="1">
    <source>
        <dbReference type="ARBA" id="ARBA00004377"/>
    </source>
</evidence>
<name>A0A160DRN8_9GAMM</name>
<keyword evidence="9 10" id="KW-0472">Membrane</keyword>
<evidence type="ECO:0000256" key="7">
    <source>
        <dbReference type="ARBA" id="ARBA00022927"/>
    </source>
</evidence>
<dbReference type="Gene3D" id="3.30.1360.100">
    <property type="entry name" value="General secretion pathway protein M, EpsM"/>
    <property type="match status" value="1"/>
</dbReference>
<evidence type="ECO:0000256" key="10">
    <source>
        <dbReference type="PIRNR" id="PIRNR006291"/>
    </source>
</evidence>
<dbReference type="Proteomes" id="UP000076830">
    <property type="component" value="Chromosome"/>
</dbReference>
<reference evidence="12 13" key="1">
    <citation type="submission" date="2016-04" db="EMBL/GenBank/DDBJ databases">
        <title>Complete genome sequence of Dokdonella koreensis DS-123T.</title>
        <authorList>
            <person name="Kim J.F."/>
            <person name="Lee H."/>
            <person name="Kwak M.-J."/>
        </authorList>
    </citation>
    <scope>NUCLEOTIDE SEQUENCE [LARGE SCALE GENOMIC DNA]</scope>
    <source>
        <strain evidence="12 13">DS-123</strain>
    </source>
</reference>
<keyword evidence="6 11" id="KW-0812">Transmembrane</keyword>
<dbReference type="Pfam" id="PF04612">
    <property type="entry name" value="T2SSM"/>
    <property type="match status" value="1"/>
</dbReference>
<protein>
    <recommendedName>
        <fullName evidence="10">Type II secretion system protein M</fullName>
        <shortName evidence="10">T2SS protein M</shortName>
    </recommendedName>
    <alternativeName>
        <fullName evidence="10">General secretion pathway protein M</fullName>
    </alternativeName>
</protein>
<dbReference type="STRING" id="1300342.I596_822"/>
<dbReference type="RefSeq" id="WP_067644437.1">
    <property type="nucleotide sequence ID" value="NZ_CP015249.1"/>
</dbReference>
<evidence type="ECO:0000256" key="2">
    <source>
        <dbReference type="ARBA" id="ARBA00010637"/>
    </source>
</evidence>
<keyword evidence="13" id="KW-1185">Reference proteome</keyword>
<dbReference type="InterPro" id="IPR023229">
    <property type="entry name" value="T2SS_M_periplasmic_sf"/>
</dbReference>
<comment type="subcellular location">
    <subcellularLocation>
        <location evidence="1">Cell inner membrane</location>
        <topology evidence="1">Single-pass membrane protein</topology>
    </subcellularLocation>
</comment>